<dbReference type="CDD" id="cd02000">
    <property type="entry name" value="TPP_E1_PDC_ADC_BCADC"/>
    <property type="match status" value="1"/>
</dbReference>
<accession>A0AAW5SUE5</accession>
<dbReference type="EMBL" id="JACKTI010000078">
    <property type="protein sequence ID" value="MCV7027378.1"/>
    <property type="molecule type" value="Genomic_DNA"/>
</dbReference>
<evidence type="ECO:0000259" key="5">
    <source>
        <dbReference type="Pfam" id="PF00676"/>
    </source>
</evidence>
<evidence type="ECO:0000256" key="3">
    <source>
        <dbReference type="ARBA" id="ARBA00023002"/>
    </source>
</evidence>
<dbReference type="Pfam" id="PF00676">
    <property type="entry name" value="E1_dh"/>
    <property type="match status" value="1"/>
</dbReference>
<comment type="cofactor">
    <cofactor evidence="1">
        <name>Mg(2+)</name>
        <dbReference type="ChEBI" id="CHEBI:18420"/>
    </cofactor>
</comment>
<dbReference type="EMBL" id="BCTA01000002">
    <property type="protein sequence ID" value="GAT07166.1"/>
    <property type="molecule type" value="Genomic_DNA"/>
</dbReference>
<name>A0AAW5SUE5_MYCNV</name>
<keyword evidence="3" id="KW-0560">Oxidoreductase</keyword>
<protein>
    <submittedName>
        <fullName evidence="7">Pyruvate dehydrogenase (Acetyl-transferring) E1 component subunit alpha</fullName>
    </submittedName>
    <submittedName>
        <fullName evidence="6">Pyruvate dehydrogenase E1 component alpha subunit pdhA</fullName>
    </submittedName>
</protein>
<dbReference type="AlphaFoldDB" id="A0AAW5SUE5"/>
<reference evidence="7" key="2">
    <citation type="submission" date="2020-07" db="EMBL/GenBank/DDBJ databases">
        <authorList>
            <person name="Pettersson B.M.F."/>
            <person name="Behra P.R.K."/>
            <person name="Ramesh M."/>
            <person name="Das S."/>
            <person name="Dasgupta S."/>
            <person name="Kirsebom L.A."/>
        </authorList>
    </citation>
    <scope>NUCLEOTIDE SEQUENCE</scope>
    <source>
        <strain evidence="7">DSM 44203</strain>
    </source>
</reference>
<dbReference type="RefSeq" id="WP_067386699.1">
    <property type="nucleotide sequence ID" value="NZ_BCTA01000002.1"/>
</dbReference>
<dbReference type="InterPro" id="IPR017596">
    <property type="entry name" value="PdhA/BkdA"/>
</dbReference>
<feature type="domain" description="Dehydrogenase E1 component" evidence="5">
    <location>
        <begin position="51"/>
        <end position="336"/>
    </location>
</feature>
<keyword evidence="7" id="KW-0670">Pyruvate</keyword>
<dbReference type="Proteomes" id="UP001207528">
    <property type="component" value="Unassembled WGS sequence"/>
</dbReference>
<evidence type="ECO:0000256" key="1">
    <source>
        <dbReference type="ARBA" id="ARBA00001946"/>
    </source>
</evidence>
<evidence type="ECO:0000313" key="8">
    <source>
        <dbReference type="Proteomes" id="UP000069773"/>
    </source>
</evidence>
<dbReference type="InterPro" id="IPR001017">
    <property type="entry name" value="DH_E1"/>
</dbReference>
<dbReference type="PANTHER" id="PTHR43380:SF1">
    <property type="entry name" value="2-OXOISOVALERATE DEHYDROGENASE SUBUNIT ALPHA, MITOCHONDRIAL"/>
    <property type="match status" value="1"/>
</dbReference>
<evidence type="ECO:0000313" key="9">
    <source>
        <dbReference type="Proteomes" id="UP001207528"/>
    </source>
</evidence>
<evidence type="ECO:0000256" key="4">
    <source>
        <dbReference type="ARBA" id="ARBA00023052"/>
    </source>
</evidence>
<gene>
    <name evidence="7" type="primary">pdhA</name>
    <name evidence="7" type="ORF">H7I77_29225</name>
    <name evidence="6" type="ORF">RMCN_0299</name>
</gene>
<dbReference type="InterPro" id="IPR029061">
    <property type="entry name" value="THDP-binding"/>
</dbReference>
<dbReference type="Proteomes" id="UP000069773">
    <property type="component" value="Unassembled WGS sequence"/>
</dbReference>
<sequence>MAGTVSAPLESRDVDLEPVQLIAPDGTPTSSSAASRYRRDLPPETLAWLYETMVVTRDLDGEFVNLQRQGELALFASCRGQEAAQIGAAACLRKTDWLFPQYREIGAFLVRGITPAQIAAVWRGKWHGGLGFTDKCVAPIAIPIGTHGLHAVGAAMAAQRLGEDSVTLAFVGDGATSEGDVHEALNFAAVYRAPCVFLVQNNQWAISVPVSAQMAGPSIAHRAIGYGMPGVRVDGNDVLACFAVTAEAAHRARDGGGPTLIEAVTYRMGPHTTSDDPNRYRSREEVQQWAARDPIARYRTYLQSAGVWTERLEERVRARSKRLRADLRDAVVGAEDFDVAEVFDAVYHDITPDLATQREQLAAELAKEA</sequence>
<comment type="caution">
    <text evidence="7">The sequence shown here is derived from an EMBL/GenBank/DDBJ whole genome shotgun (WGS) entry which is preliminary data.</text>
</comment>
<keyword evidence="8" id="KW-1185">Reference proteome</keyword>
<evidence type="ECO:0000313" key="7">
    <source>
        <dbReference type="EMBL" id="MCV7027378.1"/>
    </source>
</evidence>
<reference evidence="7" key="3">
    <citation type="journal article" date="2022" name="BMC Genomics">
        <title>Comparative genome analysis of mycobacteria focusing on tRNA and non-coding RNA.</title>
        <authorList>
            <person name="Behra P.R.K."/>
            <person name="Pettersson B.M.F."/>
            <person name="Ramesh M."/>
            <person name="Das S."/>
            <person name="Dasgupta S."/>
            <person name="Kirsebom L.A."/>
        </authorList>
    </citation>
    <scope>NUCLEOTIDE SEQUENCE</scope>
    <source>
        <strain evidence="7">DSM 44203</strain>
    </source>
</reference>
<dbReference type="PANTHER" id="PTHR43380">
    <property type="entry name" value="2-OXOISOVALERATE DEHYDROGENASE SUBUNIT ALPHA, MITOCHONDRIAL"/>
    <property type="match status" value="1"/>
</dbReference>
<dbReference type="NCBIfam" id="TIGR03181">
    <property type="entry name" value="PDH_E1_alph_x"/>
    <property type="match status" value="1"/>
</dbReference>
<dbReference type="GO" id="GO:0016624">
    <property type="term" value="F:oxidoreductase activity, acting on the aldehyde or oxo group of donors, disulfide as acceptor"/>
    <property type="evidence" value="ECO:0007669"/>
    <property type="project" value="InterPro"/>
</dbReference>
<dbReference type="Gene3D" id="3.40.50.970">
    <property type="match status" value="1"/>
</dbReference>
<dbReference type="GO" id="GO:0009083">
    <property type="term" value="P:branched-chain amino acid catabolic process"/>
    <property type="evidence" value="ECO:0007669"/>
    <property type="project" value="TreeGrafter"/>
</dbReference>
<proteinExistence type="predicted"/>
<comment type="cofactor">
    <cofactor evidence="2">
        <name>thiamine diphosphate</name>
        <dbReference type="ChEBI" id="CHEBI:58937"/>
    </cofactor>
</comment>
<dbReference type="SUPFAM" id="SSF52518">
    <property type="entry name" value="Thiamin diphosphate-binding fold (THDP-binding)"/>
    <property type="match status" value="1"/>
</dbReference>
<organism evidence="7 9">
    <name type="scientific">Mycolicibacterium novocastrense</name>
    <name type="common">Mycobacterium novocastrense</name>
    <dbReference type="NCBI Taxonomy" id="59813"/>
    <lineage>
        <taxon>Bacteria</taxon>
        <taxon>Bacillati</taxon>
        <taxon>Actinomycetota</taxon>
        <taxon>Actinomycetes</taxon>
        <taxon>Mycobacteriales</taxon>
        <taxon>Mycobacteriaceae</taxon>
        <taxon>Mycolicibacterium</taxon>
    </lineage>
</organism>
<keyword evidence="4" id="KW-0786">Thiamine pyrophosphate</keyword>
<dbReference type="InterPro" id="IPR050771">
    <property type="entry name" value="Alpha-ketoacid_DH_E1_comp"/>
</dbReference>
<evidence type="ECO:0000256" key="2">
    <source>
        <dbReference type="ARBA" id="ARBA00001964"/>
    </source>
</evidence>
<reference evidence="6 8" key="1">
    <citation type="journal article" date="2016" name="Genome Announc.">
        <title>Draft Genome Sequences of Five Rapidly Growing Mycobacterium Species, M. thermoresistibile, M. fortuitum subsp. acetamidolyticum, M. canariasense, M. brisbanense, and M. novocastrense.</title>
        <authorList>
            <person name="Katahira K."/>
            <person name="Ogura Y."/>
            <person name="Gotoh Y."/>
            <person name="Hayashi T."/>
        </authorList>
    </citation>
    <scope>NUCLEOTIDE SEQUENCE [LARGE SCALE GENOMIC DNA]</scope>
    <source>
        <strain evidence="6 8">JCM18114</strain>
    </source>
</reference>
<dbReference type="GO" id="GO:0000287">
    <property type="term" value="F:magnesium ion binding"/>
    <property type="evidence" value="ECO:0007669"/>
    <property type="project" value="UniProtKB-ARBA"/>
</dbReference>
<evidence type="ECO:0000313" key="6">
    <source>
        <dbReference type="EMBL" id="GAT07166.1"/>
    </source>
</evidence>